<proteinExistence type="predicted"/>
<evidence type="ECO:0000313" key="2">
    <source>
        <dbReference type="Proteomes" id="UP001210502"/>
    </source>
</evidence>
<gene>
    <name evidence="1" type="ORF">PF586_07545</name>
</gene>
<dbReference type="EMBL" id="JAQIEY010000024">
    <property type="protein sequence ID" value="MDA3768306.1"/>
    <property type="molecule type" value="Genomic_DNA"/>
</dbReference>
<organism evidence="1 2">
    <name type="scientific">Lactobacillus delbrueckii</name>
    <dbReference type="NCBI Taxonomy" id="1584"/>
    <lineage>
        <taxon>Bacteria</taxon>
        <taxon>Bacillati</taxon>
        <taxon>Bacillota</taxon>
        <taxon>Bacilli</taxon>
        <taxon>Lactobacillales</taxon>
        <taxon>Lactobacillaceae</taxon>
        <taxon>Lactobacillus</taxon>
    </lineage>
</organism>
<dbReference type="AlphaFoldDB" id="A0AAW5YW15"/>
<sequence>MRKITSRITFEEYSTTVYANNQKNSQLFCLLKKLAICKRLEENENCKKIKLVTWSTFKKIASQRKTAPAELKP</sequence>
<dbReference type="RefSeq" id="WP_271024740.1">
    <property type="nucleotide sequence ID" value="NZ_JAQIEY010000024.1"/>
</dbReference>
<evidence type="ECO:0000313" key="1">
    <source>
        <dbReference type="EMBL" id="MDA3768306.1"/>
    </source>
</evidence>
<name>A0AAW5YW15_9LACO</name>
<evidence type="ECO:0008006" key="3">
    <source>
        <dbReference type="Google" id="ProtNLM"/>
    </source>
</evidence>
<reference evidence="1" key="1">
    <citation type="submission" date="2023-01" db="EMBL/GenBank/DDBJ databases">
        <title>Sequencing of the bacterial strains from artisanal fermented milk Matsoni.</title>
        <authorList>
            <person name="Rozman V."/>
            <person name="Accetto T."/>
            <person name="Bogovic Matijasic B."/>
        </authorList>
    </citation>
    <scope>NUCLEOTIDE SEQUENCE</scope>
    <source>
        <strain evidence="1">Lbl333</strain>
    </source>
</reference>
<accession>A0AAW5YW15</accession>
<dbReference type="Proteomes" id="UP001210502">
    <property type="component" value="Unassembled WGS sequence"/>
</dbReference>
<comment type="caution">
    <text evidence="1">The sequence shown here is derived from an EMBL/GenBank/DDBJ whole genome shotgun (WGS) entry which is preliminary data.</text>
</comment>
<protein>
    <recommendedName>
        <fullName evidence="3">Transposase</fullName>
    </recommendedName>
</protein>